<organism evidence="2 3">
    <name type="scientific">Isoptericola hypogeus</name>
    <dbReference type="NCBI Taxonomy" id="300179"/>
    <lineage>
        <taxon>Bacteria</taxon>
        <taxon>Bacillati</taxon>
        <taxon>Actinomycetota</taxon>
        <taxon>Actinomycetes</taxon>
        <taxon>Micrococcales</taxon>
        <taxon>Promicromonosporaceae</taxon>
        <taxon>Isoptericola</taxon>
    </lineage>
</organism>
<dbReference type="PANTHER" id="PTHR35339:SF4">
    <property type="entry name" value="LINALOOL DEHYDRATASE_ISOMERASE DOMAIN-CONTAINING PROTEIN"/>
    <property type="match status" value="1"/>
</dbReference>
<protein>
    <submittedName>
        <fullName evidence="2">DUF2264 domain-containing protein</fullName>
    </submittedName>
</protein>
<dbReference type="Pfam" id="PF10022">
    <property type="entry name" value="DUF2264"/>
    <property type="match status" value="1"/>
</dbReference>
<gene>
    <name evidence="2" type="ORF">GCM10009809_24480</name>
</gene>
<feature type="domain" description="DUF2264" evidence="1">
    <location>
        <begin position="21"/>
        <end position="371"/>
    </location>
</feature>
<reference evidence="2 3" key="1">
    <citation type="journal article" date="2019" name="Int. J. Syst. Evol. Microbiol.">
        <title>The Global Catalogue of Microorganisms (GCM) 10K type strain sequencing project: providing services to taxonomists for standard genome sequencing and annotation.</title>
        <authorList>
            <consortium name="The Broad Institute Genomics Platform"/>
            <consortium name="The Broad Institute Genome Sequencing Center for Infectious Disease"/>
            <person name="Wu L."/>
            <person name="Ma J."/>
        </authorList>
    </citation>
    <scope>NUCLEOTIDE SEQUENCE [LARGE SCALE GENOMIC DNA]</scope>
    <source>
        <strain evidence="2 3">JCM 15589</strain>
    </source>
</reference>
<evidence type="ECO:0000313" key="2">
    <source>
        <dbReference type="EMBL" id="GAA1727882.1"/>
    </source>
</evidence>
<keyword evidence="3" id="KW-1185">Reference proteome</keyword>
<dbReference type="EMBL" id="BAAAPM010000004">
    <property type="protein sequence ID" value="GAA1727882.1"/>
    <property type="molecule type" value="Genomic_DNA"/>
</dbReference>
<evidence type="ECO:0000313" key="3">
    <source>
        <dbReference type="Proteomes" id="UP001501138"/>
    </source>
</evidence>
<dbReference type="Proteomes" id="UP001501138">
    <property type="component" value="Unassembled WGS sequence"/>
</dbReference>
<dbReference type="RefSeq" id="WP_344248724.1">
    <property type="nucleotide sequence ID" value="NZ_BAAAPM010000004.1"/>
</dbReference>
<dbReference type="InterPro" id="IPR049349">
    <property type="entry name" value="DUF2264_N"/>
</dbReference>
<name>A0ABN2JHY3_9MICO</name>
<dbReference type="InterPro" id="IPR016624">
    <property type="entry name" value="UCP014753"/>
</dbReference>
<sequence length="655" mass="70061">MTRSLRLPGADALAAPVTGWTRDHWSGVADHWLGWVRDHASPGRALPRLPGRVTRDGERRESMETVCRSMVLAAARIAGAAPDDAAAAAIAAWYRDALVAGTTPGGPEEWPLAVTCRPPLVGLTQPLVETANAAFALHLARARLWDPLAPAEKDQVARWLRHHARLDAWENNWQLFPAMAEGFLRSVGEETPGHGARRVARVEGWYVGDGWYTDGPEHRFDYYSAWAIHPYLWAWYRMNDATGTAEGERHLERLAAFTASFERFVAPDGALLHVGRSLTYRTAALAAGWCAEISGVSPLAPGRWRRLASGVLKDFVDHGVGTHGPPSLGWYGPHDGTTQSYSGFGSPYYAGVGFLGLALPPEAEVWTAVEQDGEVADDVMPLRDLGWTVVRAGGVSRLVNHGSDHGTMAFDPTPDVDDPHYAKLSYSTHTAPGTGEAFAANVDGHLAILDADGTASRRTHLRGIRVDGPVSGSVHLPHLDRRPVPGAAVRTVSVVHGPWEVRCHLVRTAQERTVREGAHAVAADAPPESGTWAGGGRWARGARGVLSAVAPLHGYAGSGLRRDEGTNALGTCSATPYVTGTQPAGDHVHVALHLLRLDPGSTAEDLASADLDDVVDVAVEGTAVRVRWADDGAETTTDLASFVPWDGATAPEGPR</sequence>
<dbReference type="PANTHER" id="PTHR35339">
    <property type="entry name" value="LINALOOL DEHYDRATASE_ISOMERASE DOMAIN-CONTAINING PROTEIN"/>
    <property type="match status" value="1"/>
</dbReference>
<evidence type="ECO:0000259" key="1">
    <source>
        <dbReference type="Pfam" id="PF10022"/>
    </source>
</evidence>
<proteinExistence type="predicted"/>
<accession>A0ABN2JHY3</accession>
<comment type="caution">
    <text evidence="2">The sequence shown here is derived from an EMBL/GenBank/DDBJ whole genome shotgun (WGS) entry which is preliminary data.</text>
</comment>